<dbReference type="RefSeq" id="WP_088552676.1">
    <property type="nucleotide sequence ID" value="NZ_BDGJ01000005.1"/>
</dbReference>
<reference evidence="3" key="1">
    <citation type="journal article" date="2017" name="Appl. Environ. Microbiol.">
        <title>Genomic analysis of Calderihabitans maritimus KKC1, a thermophilic hydrogenogenic carboxydotrophic bacterium isolated from marine sediment.</title>
        <authorList>
            <person name="Omae K."/>
            <person name="Yoneda Y."/>
            <person name="Fukuyama Y."/>
            <person name="Yoshida T."/>
            <person name="Sako Y."/>
        </authorList>
    </citation>
    <scope>NUCLEOTIDE SEQUENCE [LARGE SCALE GENOMIC DNA]</scope>
    <source>
        <strain evidence="3">KKC1</strain>
    </source>
</reference>
<feature type="transmembrane region" description="Helical" evidence="1">
    <location>
        <begin position="106"/>
        <end position="139"/>
    </location>
</feature>
<feature type="transmembrane region" description="Helical" evidence="1">
    <location>
        <begin position="171"/>
        <end position="193"/>
    </location>
</feature>
<feature type="transmembrane region" description="Helical" evidence="1">
    <location>
        <begin position="205"/>
        <end position="225"/>
    </location>
</feature>
<feature type="transmembrane region" description="Helical" evidence="1">
    <location>
        <begin position="31"/>
        <end position="48"/>
    </location>
</feature>
<evidence type="ECO:0000313" key="2">
    <source>
        <dbReference type="EMBL" id="GAW91082.1"/>
    </source>
</evidence>
<dbReference type="OrthoDB" id="1906856at2"/>
<protein>
    <submittedName>
        <fullName evidence="2">Uncharacterized protein</fullName>
    </submittedName>
</protein>
<organism evidence="2 3">
    <name type="scientific">Calderihabitans maritimus</name>
    <dbReference type="NCBI Taxonomy" id="1246530"/>
    <lineage>
        <taxon>Bacteria</taxon>
        <taxon>Bacillati</taxon>
        <taxon>Bacillota</taxon>
        <taxon>Clostridia</taxon>
        <taxon>Neomoorellales</taxon>
        <taxon>Calderihabitantaceae</taxon>
        <taxon>Calderihabitans</taxon>
    </lineage>
</organism>
<evidence type="ECO:0000256" key="1">
    <source>
        <dbReference type="SAM" id="Phobius"/>
    </source>
</evidence>
<dbReference type="Proteomes" id="UP000197032">
    <property type="component" value="Unassembled WGS sequence"/>
</dbReference>
<keyword evidence="3" id="KW-1185">Reference proteome</keyword>
<evidence type="ECO:0000313" key="3">
    <source>
        <dbReference type="Proteomes" id="UP000197032"/>
    </source>
</evidence>
<accession>A0A1Z5HNH8</accession>
<proteinExistence type="predicted"/>
<comment type="caution">
    <text evidence="2">The sequence shown here is derived from an EMBL/GenBank/DDBJ whole genome shotgun (WGS) entry which is preliminary data.</text>
</comment>
<keyword evidence="1" id="KW-0472">Membrane</keyword>
<feature type="transmembrane region" description="Helical" evidence="1">
    <location>
        <begin position="76"/>
        <end position="100"/>
    </location>
</feature>
<dbReference type="EMBL" id="BDGJ01000005">
    <property type="protein sequence ID" value="GAW91082.1"/>
    <property type="molecule type" value="Genomic_DNA"/>
</dbReference>
<keyword evidence="1" id="KW-0812">Transmembrane</keyword>
<keyword evidence="1" id="KW-1133">Transmembrane helix</keyword>
<sequence>MRKNFFLKMLLLALVAAWLLSFKIKGSSHLTLNFAVWGGTLLVLLLATKQKDRKYWRKTVSVTVPKLRKTSTADGWVKMATMGGMLSALTFGLQISYVFFPGPGYFISAFSTLPVAIAASLNPANGVFTLLVAAALVLFVQPVSTLILLFNTGLLGLIIGCGIYYGFAKRILVLFGALGLFTGIVTLTFIAGIEFSGMIAQQGLILANSFIFLFCLVYSSAWVFLIDMTCNRILKSIM</sequence>
<dbReference type="AlphaFoldDB" id="A0A1Z5HNH8"/>
<feature type="transmembrane region" description="Helical" evidence="1">
    <location>
        <begin position="146"/>
        <end position="165"/>
    </location>
</feature>
<name>A0A1Z5HNH8_9FIRM</name>
<gene>
    <name evidence="2" type="ORF">KKC1_02440</name>
</gene>